<dbReference type="Pfam" id="PF13975">
    <property type="entry name" value="gag-asp_proteas"/>
    <property type="match status" value="1"/>
</dbReference>
<organism evidence="1 2">
    <name type="scientific">Croceibacterium atlanticum</name>
    <dbReference type="NCBI Taxonomy" id="1267766"/>
    <lineage>
        <taxon>Bacteria</taxon>
        <taxon>Pseudomonadati</taxon>
        <taxon>Pseudomonadota</taxon>
        <taxon>Alphaproteobacteria</taxon>
        <taxon>Sphingomonadales</taxon>
        <taxon>Erythrobacteraceae</taxon>
        <taxon>Croceibacterium</taxon>
    </lineage>
</organism>
<dbReference type="EMBL" id="CP011452">
    <property type="protein sequence ID" value="AKH42657.1"/>
    <property type="molecule type" value="Genomic_DNA"/>
</dbReference>
<dbReference type="PROSITE" id="PS50175">
    <property type="entry name" value="ASP_PROT_RETROV"/>
    <property type="match status" value="1"/>
</dbReference>
<dbReference type="InterPro" id="IPR001995">
    <property type="entry name" value="Peptidase_A2_cat"/>
</dbReference>
<dbReference type="STRING" id="1267766.WYH_01621"/>
<dbReference type="InterPro" id="IPR001969">
    <property type="entry name" value="Aspartic_peptidase_AS"/>
</dbReference>
<accession>A0A0F7KTT5</accession>
<evidence type="ECO:0000313" key="2">
    <source>
        <dbReference type="Proteomes" id="UP000034392"/>
    </source>
</evidence>
<gene>
    <name evidence="1" type="ORF">WYH_01621</name>
</gene>
<proteinExistence type="predicted"/>
<dbReference type="InterPro" id="IPR021109">
    <property type="entry name" value="Peptidase_aspartic_dom_sf"/>
</dbReference>
<name>A0A0F7KTT5_9SPHN</name>
<dbReference type="PATRIC" id="fig|1267766.3.peg.1629"/>
<dbReference type="GO" id="GO:0004190">
    <property type="term" value="F:aspartic-type endopeptidase activity"/>
    <property type="evidence" value="ECO:0007669"/>
    <property type="project" value="InterPro"/>
</dbReference>
<dbReference type="SUPFAM" id="SSF50630">
    <property type="entry name" value="Acid proteases"/>
    <property type="match status" value="1"/>
</dbReference>
<dbReference type="AlphaFoldDB" id="A0A0F7KTT5"/>
<reference evidence="1" key="1">
    <citation type="submission" date="2015-05" db="EMBL/GenBank/DDBJ databases">
        <title>The complete genome of Altererythrobacter atlanticus strain 26DY36.</title>
        <authorList>
            <person name="Wu Y.-H."/>
            <person name="Cheng H."/>
            <person name="Wu X.-W."/>
        </authorList>
    </citation>
    <scope>NUCLEOTIDE SEQUENCE [LARGE SCALE GENOMIC DNA]</scope>
    <source>
        <strain evidence="1">26DY36</strain>
    </source>
</reference>
<keyword evidence="2" id="KW-1185">Reference proteome</keyword>
<dbReference type="RefSeq" id="WP_046903418.1">
    <property type="nucleotide sequence ID" value="NZ_CP011452.2"/>
</dbReference>
<sequence>MKFAPVILLLAAAGLVGWFYPELAGPGGDDVQAQQLAGKAADADPRPEPSQAMDMAQKRWNAGEIVLPRAADGHFYAEVTVDGVPARMLVDTGATVIALTGADAQAMGHYWTPQDLRPIGRGAGGQVQGVPIVLDRVELGGIEAQRIRAIIVPEGLPISLLGQSFLSQVRRVEIDSSGMILGS</sequence>
<dbReference type="Gene3D" id="2.40.70.10">
    <property type="entry name" value="Acid Proteases"/>
    <property type="match status" value="1"/>
</dbReference>
<dbReference type="NCBIfam" id="TIGR02281">
    <property type="entry name" value="clan_AA_DTGA"/>
    <property type="match status" value="1"/>
</dbReference>
<protein>
    <submittedName>
        <fullName evidence="1">Uncharacterized protein</fullName>
    </submittedName>
</protein>
<dbReference type="GO" id="GO:0006508">
    <property type="term" value="P:proteolysis"/>
    <property type="evidence" value="ECO:0007669"/>
    <property type="project" value="InterPro"/>
</dbReference>
<dbReference type="InterPro" id="IPR011969">
    <property type="entry name" value="Clan_AA_Asp_peptidase_C"/>
</dbReference>
<dbReference type="Proteomes" id="UP000034392">
    <property type="component" value="Chromosome"/>
</dbReference>
<dbReference type="InterPro" id="IPR034122">
    <property type="entry name" value="Retropepsin-like_bacterial"/>
</dbReference>
<dbReference type="KEGG" id="aay:WYH_01621"/>
<dbReference type="OrthoDB" id="7595324at2"/>
<evidence type="ECO:0000313" key="1">
    <source>
        <dbReference type="EMBL" id="AKH42657.1"/>
    </source>
</evidence>
<dbReference type="PROSITE" id="PS00141">
    <property type="entry name" value="ASP_PROTEASE"/>
    <property type="match status" value="1"/>
</dbReference>
<dbReference type="CDD" id="cd05483">
    <property type="entry name" value="retropepsin_like_bacteria"/>
    <property type="match status" value="1"/>
</dbReference>